<accession>A0A221W7F7</accession>
<evidence type="ECO:0000256" key="1">
    <source>
        <dbReference type="SAM" id="MobiDB-lite"/>
    </source>
</evidence>
<protein>
    <submittedName>
        <fullName evidence="2">Uncharacterized protein</fullName>
    </submittedName>
</protein>
<dbReference type="AlphaFoldDB" id="A0A221W7F7"/>
<evidence type="ECO:0000313" key="2">
    <source>
        <dbReference type="EMBL" id="ASO21838.1"/>
    </source>
</evidence>
<organism evidence="2 3">
    <name type="scientific">Actinoalloteichus hoggarensis</name>
    <dbReference type="NCBI Taxonomy" id="1470176"/>
    <lineage>
        <taxon>Bacteria</taxon>
        <taxon>Bacillati</taxon>
        <taxon>Actinomycetota</taxon>
        <taxon>Actinomycetes</taxon>
        <taxon>Pseudonocardiales</taxon>
        <taxon>Pseudonocardiaceae</taxon>
        <taxon>Actinoalloteichus</taxon>
    </lineage>
</organism>
<feature type="compositionally biased region" description="Basic and acidic residues" evidence="1">
    <location>
        <begin position="31"/>
        <end position="41"/>
    </location>
</feature>
<dbReference type="RefSeq" id="WP_093942913.1">
    <property type="nucleotide sequence ID" value="NZ_JACHJM010000005.1"/>
</dbReference>
<dbReference type="KEGG" id="ahg:AHOG_21110"/>
<name>A0A221W7F7_9PSEU</name>
<reference evidence="2 3" key="1">
    <citation type="submission" date="2017-07" db="EMBL/GenBank/DDBJ databases">
        <title>Complete genome sequence of Actinoalloteichus hoggarensis DSM 45943, type strain of Actinoalloteichus hoggarensis.</title>
        <authorList>
            <person name="Ruckert C."/>
            <person name="Nouioui I."/>
            <person name="Willmese J."/>
            <person name="van Wezel G."/>
            <person name="Klenk H.-P."/>
            <person name="Kalinowski J."/>
            <person name="Zotchev S.B."/>
        </authorList>
    </citation>
    <scope>NUCLEOTIDE SEQUENCE [LARGE SCALE GENOMIC DNA]</scope>
    <source>
        <strain evidence="2 3">DSM 45943</strain>
    </source>
</reference>
<sequence length="71" mass="7498">MVFGPADEFRSTEDFGSDERFTGAEPVGFADEFRPTERFGSGEEFGFDAGADSGEHGSANRALGDAGTDRG</sequence>
<keyword evidence="3" id="KW-1185">Reference proteome</keyword>
<gene>
    <name evidence="2" type="ORF">AHOG_21110</name>
</gene>
<dbReference type="Proteomes" id="UP000204221">
    <property type="component" value="Chromosome"/>
</dbReference>
<evidence type="ECO:0000313" key="3">
    <source>
        <dbReference type="Proteomes" id="UP000204221"/>
    </source>
</evidence>
<proteinExistence type="predicted"/>
<feature type="region of interest" description="Disordered" evidence="1">
    <location>
        <begin position="1"/>
        <end position="71"/>
    </location>
</feature>
<dbReference type="EMBL" id="CP022521">
    <property type="protein sequence ID" value="ASO21838.1"/>
    <property type="molecule type" value="Genomic_DNA"/>
</dbReference>
<feature type="compositionally biased region" description="Basic and acidic residues" evidence="1">
    <location>
        <begin position="7"/>
        <end position="22"/>
    </location>
</feature>